<evidence type="ECO:0000313" key="2">
    <source>
        <dbReference type="EMBL" id="MBE9668435.1"/>
    </source>
</evidence>
<keyword evidence="3" id="KW-1185">Reference proteome</keyword>
<organism evidence="2 3">
    <name type="scientific">Mucilaginibacter boryungensis</name>
    <dbReference type="NCBI Taxonomy" id="768480"/>
    <lineage>
        <taxon>Bacteria</taxon>
        <taxon>Pseudomonadati</taxon>
        <taxon>Bacteroidota</taxon>
        <taxon>Sphingobacteriia</taxon>
        <taxon>Sphingobacteriales</taxon>
        <taxon>Sphingobacteriaceae</taxon>
        <taxon>Mucilaginibacter</taxon>
    </lineage>
</organism>
<name>A0ABR9XMG1_9SPHI</name>
<comment type="caution">
    <text evidence="2">The sequence shown here is derived from an EMBL/GenBank/DDBJ whole genome shotgun (WGS) entry which is preliminary data.</text>
</comment>
<reference evidence="2 3" key="1">
    <citation type="submission" date="2020-10" db="EMBL/GenBank/DDBJ databases">
        <title>Mucilaginibacter mali sp. nov., isolated from rhizosphere soil of apple orchard.</title>
        <authorList>
            <person name="Lee J.-S."/>
            <person name="Kim H.S."/>
            <person name="Kim J.-S."/>
        </authorList>
    </citation>
    <scope>NUCLEOTIDE SEQUENCE [LARGE SCALE GENOMIC DNA]</scope>
    <source>
        <strain evidence="2 3">KCTC 23157</strain>
    </source>
</reference>
<dbReference type="EMBL" id="JADFFM010000002">
    <property type="protein sequence ID" value="MBE9668435.1"/>
    <property type="molecule type" value="Genomic_DNA"/>
</dbReference>
<proteinExistence type="predicted"/>
<dbReference type="SUPFAM" id="SSF159888">
    <property type="entry name" value="YdhG-like"/>
    <property type="match status" value="1"/>
</dbReference>
<dbReference type="RefSeq" id="WP_194107836.1">
    <property type="nucleotide sequence ID" value="NZ_JADFFM010000002.1"/>
</dbReference>
<accession>A0ABR9XMG1</accession>
<evidence type="ECO:0000313" key="3">
    <source>
        <dbReference type="Proteomes" id="UP000632774"/>
    </source>
</evidence>
<evidence type="ECO:0000259" key="1">
    <source>
        <dbReference type="Pfam" id="PF08818"/>
    </source>
</evidence>
<dbReference type="InterPro" id="IPR014922">
    <property type="entry name" value="YdhG-like"/>
</dbReference>
<feature type="domain" description="YdhG-like" evidence="1">
    <location>
        <begin position="19"/>
        <end position="109"/>
    </location>
</feature>
<dbReference type="Gene3D" id="3.90.1150.200">
    <property type="match status" value="1"/>
</dbReference>
<sequence length="132" mass="14934">MAKPQNHDEYIASFPTPTRDLLQQMRETVQQAAPDAVEVISYSMPAFKLNGKMLIWYAGYERHIGFYPGSSPIIAFQKEISEYKNAKGSVQFPLDKPLPVSLISRMVQFKADEITQKISLKQPTRSRKLSAG</sequence>
<dbReference type="Pfam" id="PF08818">
    <property type="entry name" value="DUF1801"/>
    <property type="match status" value="1"/>
</dbReference>
<dbReference type="Proteomes" id="UP000632774">
    <property type="component" value="Unassembled WGS sequence"/>
</dbReference>
<protein>
    <submittedName>
        <fullName evidence="2">DUF1801 domain-containing protein</fullName>
    </submittedName>
</protein>
<gene>
    <name evidence="2" type="ORF">IRJ18_18840</name>
</gene>